<dbReference type="GO" id="GO:0016787">
    <property type="term" value="F:hydrolase activity"/>
    <property type="evidence" value="ECO:0007669"/>
    <property type="project" value="TreeGrafter"/>
</dbReference>
<gene>
    <name evidence="1" type="ORF">EHT25_12685</name>
</gene>
<protein>
    <submittedName>
        <fullName evidence="1">ATP-binding protein</fullName>
    </submittedName>
</protein>
<organism evidence="1 2">
    <name type="scientific">Larkinella rosea</name>
    <dbReference type="NCBI Taxonomy" id="2025312"/>
    <lineage>
        <taxon>Bacteria</taxon>
        <taxon>Pseudomonadati</taxon>
        <taxon>Bacteroidota</taxon>
        <taxon>Cytophagia</taxon>
        <taxon>Cytophagales</taxon>
        <taxon>Spirosomataceae</taxon>
        <taxon>Larkinella</taxon>
    </lineage>
</organism>
<keyword evidence="1" id="KW-0067">ATP-binding</keyword>
<dbReference type="GO" id="GO:0005524">
    <property type="term" value="F:ATP binding"/>
    <property type="evidence" value="ECO:0007669"/>
    <property type="project" value="UniProtKB-KW"/>
</dbReference>
<keyword evidence="1" id="KW-0547">Nucleotide-binding</keyword>
<proteinExistence type="predicted"/>
<dbReference type="PANTHER" id="PTHR10426:SF88">
    <property type="entry name" value="ADIPOCYTE PLASMA MEMBRANE-ASSOCIATED PROTEIN HEMOMUCIN-RELATED"/>
    <property type="match status" value="1"/>
</dbReference>
<evidence type="ECO:0000313" key="1">
    <source>
        <dbReference type="EMBL" id="RRB04355.1"/>
    </source>
</evidence>
<dbReference type="AlphaFoldDB" id="A0A3P1BTB3"/>
<dbReference type="PANTHER" id="PTHR10426">
    <property type="entry name" value="STRICTOSIDINE SYNTHASE-RELATED"/>
    <property type="match status" value="1"/>
</dbReference>
<dbReference type="Gene3D" id="2.120.10.30">
    <property type="entry name" value="TolB, C-terminal domain"/>
    <property type="match status" value="1"/>
</dbReference>
<keyword evidence="2" id="KW-1185">Reference proteome</keyword>
<dbReference type="InterPro" id="IPR011042">
    <property type="entry name" value="6-blade_b-propeller_TolB-like"/>
</dbReference>
<dbReference type="RefSeq" id="WP_124874995.1">
    <property type="nucleotide sequence ID" value="NZ_RQJO01000008.1"/>
</dbReference>
<accession>A0A3P1BTB3</accession>
<dbReference type="OrthoDB" id="7675395at2"/>
<sequence>MRLLNLLLGGSLLLVITLSAFESPQKEKKLVKVWETDSTLRTPESVLYDPKGDVLYVANISGKSDSLDGDGFISKVSLDGKIENIKWTTGLNAPKGMGIHKNRLYVTDVYRLVAINLSNGQAEQTWDSPDKKAFLNDVTIDKDGTVYVSDNRNNKIHRLKDSKWEVWVDGGEINNPNGLLAVGTKTLMVGSTKIGALQAMNVETKALTKLADGMANTDGIVAVKKDFIVSDWNGRLFYITADGQQQLLLDTRKEKVNAADLAYVPGKKLLVVPTFLKNKLVAYRVE</sequence>
<comment type="caution">
    <text evidence="1">The sequence shown here is derived from an EMBL/GenBank/DDBJ whole genome shotgun (WGS) entry which is preliminary data.</text>
</comment>
<dbReference type="EMBL" id="RQJO01000008">
    <property type="protein sequence ID" value="RRB04355.1"/>
    <property type="molecule type" value="Genomic_DNA"/>
</dbReference>
<dbReference type="SUPFAM" id="SSF63825">
    <property type="entry name" value="YWTD domain"/>
    <property type="match status" value="1"/>
</dbReference>
<evidence type="ECO:0000313" key="2">
    <source>
        <dbReference type="Proteomes" id="UP000271925"/>
    </source>
</evidence>
<dbReference type="Proteomes" id="UP000271925">
    <property type="component" value="Unassembled WGS sequence"/>
</dbReference>
<reference evidence="1 2" key="1">
    <citation type="submission" date="2018-11" db="EMBL/GenBank/DDBJ databases">
        <authorList>
            <person name="Zhou Z."/>
            <person name="Wang G."/>
        </authorList>
    </citation>
    <scope>NUCLEOTIDE SEQUENCE [LARGE SCALE GENOMIC DNA]</scope>
    <source>
        <strain evidence="1 2">KCTC52004</strain>
    </source>
</reference>
<dbReference type="GO" id="GO:0012505">
    <property type="term" value="C:endomembrane system"/>
    <property type="evidence" value="ECO:0007669"/>
    <property type="project" value="TreeGrafter"/>
</dbReference>
<name>A0A3P1BTB3_9BACT</name>